<accession>A0A0G2EEV8</accession>
<sequence>MRSANTVSVLAALENERLAREEDLKQERLARERETRIIREALHPFYRSESKLREKLVELEDRIEGNYDEQVRWMERLIEVDDAAMNLEKRFDEIDGPRPKRRRTGRAANSGTKKSSANDDTPNPPSGPSSPPRKGPSPVQENVSSRSPPHALAKSSEEIQNRTPPPRTTEPQYPRSSGILDSTKLPSALPTRAVTPFIRQSTPDSPRSSGLLDLAATPTVSKPTVDSATIGHTVLVTSTPLFHSSLAPMLDLDEQDFDLDPRVAEDVRKGKIREYSTERRKQSSDERAEVPDWNGAYQRPSTAYVTEMWKHKTNSVLRHDQPNPNKPHDRNQGQKQHGT</sequence>
<feature type="region of interest" description="Disordered" evidence="1">
    <location>
        <begin position="91"/>
        <end position="188"/>
    </location>
</feature>
<organism evidence="2 3">
    <name type="scientific">Phaeomoniella chlamydospora</name>
    <name type="common">Phaeoacremonium chlamydosporum</name>
    <dbReference type="NCBI Taxonomy" id="158046"/>
    <lineage>
        <taxon>Eukaryota</taxon>
        <taxon>Fungi</taxon>
        <taxon>Dikarya</taxon>
        <taxon>Ascomycota</taxon>
        <taxon>Pezizomycotina</taxon>
        <taxon>Eurotiomycetes</taxon>
        <taxon>Chaetothyriomycetidae</taxon>
        <taxon>Phaeomoniellales</taxon>
        <taxon>Phaeomoniellaceae</taxon>
        <taxon>Phaeomoniella</taxon>
    </lineage>
</organism>
<keyword evidence="3" id="KW-1185">Reference proteome</keyword>
<reference evidence="2 3" key="2">
    <citation type="submission" date="2015-05" db="EMBL/GenBank/DDBJ databases">
        <authorList>
            <person name="Morales-Cruz A."/>
            <person name="Amrine K.C."/>
            <person name="Cantu D."/>
        </authorList>
    </citation>
    <scope>NUCLEOTIDE SEQUENCE [LARGE SCALE GENOMIC DNA]</scope>
    <source>
        <strain evidence="2">UCRPC4</strain>
    </source>
</reference>
<feature type="compositionally biased region" description="Polar residues" evidence="1">
    <location>
        <begin position="107"/>
        <end position="121"/>
    </location>
</feature>
<feature type="region of interest" description="Disordered" evidence="1">
    <location>
        <begin position="274"/>
        <end position="339"/>
    </location>
</feature>
<evidence type="ECO:0000313" key="2">
    <source>
        <dbReference type="EMBL" id="KKY20979.1"/>
    </source>
</evidence>
<dbReference type="AlphaFoldDB" id="A0A0G2EEV8"/>
<feature type="compositionally biased region" description="Basic and acidic residues" evidence="1">
    <location>
        <begin position="274"/>
        <end position="290"/>
    </location>
</feature>
<reference evidence="2 3" key="1">
    <citation type="submission" date="2015-05" db="EMBL/GenBank/DDBJ databases">
        <title>Distinctive expansion of gene families associated with plant cell wall degradation and secondary metabolism in the genomes of grapevine trunk pathogens.</title>
        <authorList>
            <person name="Lawrence D.P."/>
            <person name="Travadon R."/>
            <person name="Rolshausen P.E."/>
            <person name="Baumgartner K."/>
        </authorList>
    </citation>
    <scope>NUCLEOTIDE SEQUENCE [LARGE SCALE GENOMIC DNA]</scope>
    <source>
        <strain evidence="2">UCRPC4</strain>
    </source>
</reference>
<feature type="compositionally biased region" description="Basic and acidic residues" evidence="1">
    <location>
        <begin position="317"/>
        <end position="332"/>
    </location>
</feature>
<feature type="compositionally biased region" description="Pro residues" evidence="1">
    <location>
        <begin position="122"/>
        <end position="135"/>
    </location>
</feature>
<protein>
    <submittedName>
        <fullName evidence="2">Uncharacterized protein</fullName>
    </submittedName>
</protein>
<comment type="caution">
    <text evidence="2">The sequence shown here is derived from an EMBL/GenBank/DDBJ whole genome shotgun (WGS) entry which is preliminary data.</text>
</comment>
<dbReference type="EMBL" id="LCWF01000089">
    <property type="protein sequence ID" value="KKY20979.1"/>
    <property type="molecule type" value="Genomic_DNA"/>
</dbReference>
<gene>
    <name evidence="2" type="ORF">UCRPC4_g03896</name>
</gene>
<evidence type="ECO:0000256" key="1">
    <source>
        <dbReference type="SAM" id="MobiDB-lite"/>
    </source>
</evidence>
<evidence type="ECO:0000313" key="3">
    <source>
        <dbReference type="Proteomes" id="UP000053317"/>
    </source>
</evidence>
<dbReference type="OrthoDB" id="4187949at2759"/>
<dbReference type="Proteomes" id="UP000053317">
    <property type="component" value="Unassembled WGS sequence"/>
</dbReference>
<name>A0A0G2EEV8_PHACM</name>
<proteinExistence type="predicted"/>